<dbReference type="AlphaFoldDB" id="A0A1R3GAU8"/>
<evidence type="ECO:0000313" key="1">
    <source>
        <dbReference type="EMBL" id="OMO55214.1"/>
    </source>
</evidence>
<dbReference type="PANTHER" id="PTHR45786:SF74">
    <property type="entry name" value="ATP-DEPENDENT DNA HELICASE"/>
    <property type="match status" value="1"/>
</dbReference>
<organism evidence="1 2">
    <name type="scientific">Corchorus olitorius</name>
    <dbReference type="NCBI Taxonomy" id="93759"/>
    <lineage>
        <taxon>Eukaryota</taxon>
        <taxon>Viridiplantae</taxon>
        <taxon>Streptophyta</taxon>
        <taxon>Embryophyta</taxon>
        <taxon>Tracheophyta</taxon>
        <taxon>Spermatophyta</taxon>
        <taxon>Magnoliopsida</taxon>
        <taxon>eudicotyledons</taxon>
        <taxon>Gunneridae</taxon>
        <taxon>Pentapetalae</taxon>
        <taxon>rosids</taxon>
        <taxon>malvids</taxon>
        <taxon>Malvales</taxon>
        <taxon>Malvaceae</taxon>
        <taxon>Grewioideae</taxon>
        <taxon>Apeibeae</taxon>
        <taxon>Corchorus</taxon>
    </lineage>
</organism>
<gene>
    <name evidence="1" type="ORF">COLO4_36124</name>
</gene>
<proteinExistence type="predicted"/>
<dbReference type="Proteomes" id="UP000187203">
    <property type="component" value="Unassembled WGS sequence"/>
</dbReference>
<protein>
    <submittedName>
        <fullName evidence="1">Uncharacterized protein</fullName>
    </submittedName>
</protein>
<evidence type="ECO:0000313" key="2">
    <source>
        <dbReference type="Proteomes" id="UP000187203"/>
    </source>
</evidence>
<accession>A0A1R3GAU8</accession>
<dbReference type="EMBL" id="AWUE01023018">
    <property type="protein sequence ID" value="OMO55214.1"/>
    <property type="molecule type" value="Genomic_DNA"/>
</dbReference>
<dbReference type="STRING" id="93759.A0A1R3GAU8"/>
<keyword evidence="2" id="KW-1185">Reference proteome</keyword>
<name>A0A1R3GAU8_9ROSI</name>
<dbReference type="PANTHER" id="PTHR45786">
    <property type="entry name" value="DNA BINDING PROTEIN-LIKE"/>
    <property type="match status" value="1"/>
</dbReference>
<sequence length="416" mass="45234">MDTSMYTPVDFDPVTPPLTSRPSKRCCTLAHFGHDGPLSPSDVRLLDVSITCSYDQSSLPFVQPHISVLRTNSAALGHLVAADGSCYVSVPVLQSTEFSFGCSSQSGPKCLCLPEPSGQTPSSLLVESPSPHLAPCVLSQCCALDDSSLYDVTVTLPSDSAVFASTRGDQIDRSVFADGFSVSSPQPDAVVGVAVGTMLPSMSGTPLLIGLNNQTYNQIGPLLPLDGQRPQFAQLYIYDCANEAANRVSAVTGRGTADEINQSIVEGLIAMFDSCNAVVKLFRTAKDRIDADGSKAIRIRLIRSRGSDPRTYSLPTSTQIGGLIVGDTRFCSHIKYVDSPVKQRTVRKTMNMREYYAYQLQQRNREGEILLRGGRLFQQNCVDAYSSVQEGELLWLNNHQIEIFADMYTNVRDAVH</sequence>
<comment type="caution">
    <text evidence="1">The sequence shown here is derived from an EMBL/GenBank/DDBJ whole genome shotgun (WGS) entry which is preliminary data.</text>
</comment>
<reference evidence="2" key="1">
    <citation type="submission" date="2013-09" db="EMBL/GenBank/DDBJ databases">
        <title>Corchorus olitorius genome sequencing.</title>
        <authorList>
            <person name="Alam M."/>
            <person name="Haque M.S."/>
            <person name="Islam M.S."/>
            <person name="Emdad E.M."/>
            <person name="Islam M.M."/>
            <person name="Ahmed B."/>
            <person name="Halim A."/>
            <person name="Hossen Q.M.M."/>
            <person name="Hossain M.Z."/>
            <person name="Ahmed R."/>
            <person name="Khan M.M."/>
            <person name="Islam R."/>
            <person name="Rashid M.M."/>
            <person name="Khan S.A."/>
            <person name="Rahman M.S."/>
            <person name="Alam M."/>
            <person name="Yahiya A.S."/>
            <person name="Khan M.S."/>
            <person name="Azam M.S."/>
            <person name="Haque T."/>
            <person name="Lashkar M.Z.H."/>
            <person name="Akhand A.I."/>
            <person name="Morshed G."/>
            <person name="Roy S."/>
            <person name="Uddin K.S."/>
            <person name="Rabeya T."/>
            <person name="Hossain A.S."/>
            <person name="Chowdhury A."/>
            <person name="Snigdha A.R."/>
            <person name="Mortoza M.S."/>
            <person name="Matin S.A."/>
            <person name="Hoque S.M.E."/>
            <person name="Islam M.K."/>
            <person name="Roy D.K."/>
            <person name="Haider R."/>
            <person name="Moosa M.M."/>
            <person name="Elias S.M."/>
            <person name="Hasan A.M."/>
            <person name="Jahan S."/>
            <person name="Shafiuddin M."/>
            <person name="Mahmood N."/>
            <person name="Shommy N.S."/>
        </authorList>
    </citation>
    <scope>NUCLEOTIDE SEQUENCE [LARGE SCALE GENOMIC DNA]</scope>
    <source>
        <strain evidence="2">cv. O-4</strain>
    </source>
</reference>
<dbReference type="OrthoDB" id="1639296at2759"/>